<dbReference type="Proteomes" id="UP001589647">
    <property type="component" value="Unassembled WGS sequence"/>
</dbReference>
<keyword evidence="2" id="KW-1185">Reference proteome</keyword>
<protein>
    <submittedName>
        <fullName evidence="1">Uncharacterized protein</fullName>
    </submittedName>
</protein>
<comment type="caution">
    <text evidence="1">The sequence shown here is derived from an EMBL/GenBank/DDBJ whole genome shotgun (WGS) entry which is preliminary data.</text>
</comment>
<proteinExistence type="predicted"/>
<dbReference type="EMBL" id="JBHMEI010000111">
    <property type="protein sequence ID" value="MFB9210086.1"/>
    <property type="molecule type" value="Genomic_DNA"/>
</dbReference>
<sequence>MPAGKSVIVDPAGDRPVPVRRIQVSAALRADYLDPADPGWQTRFSSLHSFEVLACRADCADMANFHSIYTSRPDAFPSVRPWPIAPT</sequence>
<evidence type="ECO:0000313" key="2">
    <source>
        <dbReference type="Proteomes" id="UP001589647"/>
    </source>
</evidence>
<organism evidence="1 2">
    <name type="scientific">Nonomuraea spiralis</name>
    <dbReference type="NCBI Taxonomy" id="46182"/>
    <lineage>
        <taxon>Bacteria</taxon>
        <taxon>Bacillati</taxon>
        <taxon>Actinomycetota</taxon>
        <taxon>Actinomycetes</taxon>
        <taxon>Streptosporangiales</taxon>
        <taxon>Streptosporangiaceae</taxon>
        <taxon>Nonomuraea</taxon>
    </lineage>
</organism>
<dbReference type="RefSeq" id="WP_189651190.1">
    <property type="nucleotide sequence ID" value="NZ_BMRC01000018.1"/>
</dbReference>
<accession>A0ABV5J022</accession>
<gene>
    <name evidence="1" type="ORF">ACFFV7_53510</name>
</gene>
<evidence type="ECO:0000313" key="1">
    <source>
        <dbReference type="EMBL" id="MFB9210086.1"/>
    </source>
</evidence>
<name>A0ABV5J022_9ACTN</name>
<reference evidence="1 2" key="1">
    <citation type="submission" date="2024-09" db="EMBL/GenBank/DDBJ databases">
        <authorList>
            <person name="Sun Q."/>
            <person name="Mori K."/>
        </authorList>
    </citation>
    <scope>NUCLEOTIDE SEQUENCE [LARGE SCALE GENOMIC DNA]</scope>
    <source>
        <strain evidence="1 2">CCM 3426</strain>
    </source>
</reference>